<dbReference type="AlphaFoldDB" id="A0A835S361"/>
<name>A0A835S361_VANPL</name>
<organism evidence="1 2">
    <name type="scientific">Vanilla planifolia</name>
    <name type="common">Vanilla</name>
    <dbReference type="NCBI Taxonomy" id="51239"/>
    <lineage>
        <taxon>Eukaryota</taxon>
        <taxon>Viridiplantae</taxon>
        <taxon>Streptophyta</taxon>
        <taxon>Embryophyta</taxon>
        <taxon>Tracheophyta</taxon>
        <taxon>Spermatophyta</taxon>
        <taxon>Magnoliopsida</taxon>
        <taxon>Liliopsida</taxon>
        <taxon>Asparagales</taxon>
        <taxon>Orchidaceae</taxon>
        <taxon>Vanilloideae</taxon>
        <taxon>Vanilleae</taxon>
        <taxon>Vanilla</taxon>
    </lineage>
</organism>
<proteinExistence type="predicted"/>
<evidence type="ECO:0000313" key="1">
    <source>
        <dbReference type="EMBL" id="KAG0501718.1"/>
    </source>
</evidence>
<protein>
    <submittedName>
        <fullName evidence="1">Uncharacterized protein</fullName>
    </submittedName>
</protein>
<evidence type="ECO:0000313" key="2">
    <source>
        <dbReference type="Proteomes" id="UP000639772"/>
    </source>
</evidence>
<dbReference type="EMBL" id="JADCNM010000001">
    <property type="protein sequence ID" value="KAG0501718.1"/>
    <property type="molecule type" value="Genomic_DNA"/>
</dbReference>
<dbReference type="Proteomes" id="UP000639772">
    <property type="component" value="Chromosome 1"/>
</dbReference>
<accession>A0A835S361</accession>
<sequence>MQHYSVNSSTLVISNSFSFRFQVFGVVNHEQLFQMSNCQFWISEVGRQSILVLASLSYAVPLMTRRTSVKVANRVADARDPSVFVDKNHPYLVLDVYKLGFLQNKSLGLWRLDIENLHSFANLMGIFSQSSAHTEGLRVCLACDKQQPAFSLLVQKVPAQRQLPLLRLFPRIPSY</sequence>
<gene>
    <name evidence="1" type="ORF">HPP92_001790</name>
</gene>
<reference evidence="1 2" key="1">
    <citation type="journal article" date="2020" name="Nat. Food">
        <title>A phased Vanilla planifolia genome enables genetic improvement of flavour and production.</title>
        <authorList>
            <person name="Hasing T."/>
            <person name="Tang H."/>
            <person name="Brym M."/>
            <person name="Khazi F."/>
            <person name="Huang T."/>
            <person name="Chambers A.H."/>
        </authorList>
    </citation>
    <scope>NUCLEOTIDE SEQUENCE [LARGE SCALE GENOMIC DNA]</scope>
    <source>
        <tissue evidence="1">Leaf</tissue>
    </source>
</reference>
<comment type="caution">
    <text evidence="1">The sequence shown here is derived from an EMBL/GenBank/DDBJ whole genome shotgun (WGS) entry which is preliminary data.</text>
</comment>